<evidence type="ECO:0000313" key="2">
    <source>
        <dbReference type="Proteomes" id="UP001592531"/>
    </source>
</evidence>
<sequence length="96" mass="10655">MAEHLLSPAIVYVAVWNHRPIGVSGHLGDVKAAALAREFRYDTEPPERHWEHRPGDDSWQLKVISPTTGRSVMRSVFIYPTAIVDAPDAQPITPSA</sequence>
<evidence type="ECO:0000313" key="1">
    <source>
        <dbReference type="EMBL" id="MFC1418553.1"/>
    </source>
</evidence>
<dbReference type="Proteomes" id="UP001592531">
    <property type="component" value="Unassembled WGS sequence"/>
</dbReference>
<reference evidence="1 2" key="1">
    <citation type="submission" date="2024-09" db="EMBL/GenBank/DDBJ databases">
        <authorList>
            <person name="Lee S.D."/>
        </authorList>
    </citation>
    <scope>NUCLEOTIDE SEQUENCE [LARGE SCALE GENOMIC DNA]</scope>
    <source>
        <strain evidence="1 2">N8-3</strain>
    </source>
</reference>
<dbReference type="EMBL" id="JBHFAB010000013">
    <property type="protein sequence ID" value="MFC1418553.1"/>
    <property type="molecule type" value="Genomic_DNA"/>
</dbReference>
<protein>
    <submittedName>
        <fullName evidence="1">Uncharacterized protein</fullName>
    </submittedName>
</protein>
<comment type="caution">
    <text evidence="1">The sequence shown here is derived from an EMBL/GenBank/DDBJ whole genome shotgun (WGS) entry which is preliminary data.</text>
</comment>
<proteinExistence type="predicted"/>
<name>A0ABV6VXZ6_9ACTN</name>
<organism evidence="1 2">
    <name type="scientific">Streptacidiphilus cavernicola</name>
    <dbReference type="NCBI Taxonomy" id="3342716"/>
    <lineage>
        <taxon>Bacteria</taxon>
        <taxon>Bacillati</taxon>
        <taxon>Actinomycetota</taxon>
        <taxon>Actinomycetes</taxon>
        <taxon>Kitasatosporales</taxon>
        <taxon>Streptomycetaceae</taxon>
        <taxon>Streptacidiphilus</taxon>
    </lineage>
</organism>
<keyword evidence="2" id="KW-1185">Reference proteome</keyword>
<dbReference type="RefSeq" id="WP_380537349.1">
    <property type="nucleotide sequence ID" value="NZ_JBHFAB010000013.1"/>
</dbReference>
<gene>
    <name evidence="1" type="ORF">ACEZDE_18205</name>
</gene>
<accession>A0ABV6VXZ6</accession>